<dbReference type="AlphaFoldDB" id="A0A9N8D739"/>
<accession>A0A9N8D739</accession>
<sequence>MHSSSKKAGVNKVDPNFQSRGELVAEPMPMDVLCGKSRKCISHEGTRLFRIVIDQYREKYQNAKSKQERMDITKEIVASIGRKGARFLKYNSSMQCWENIGTLAARDKCSHALRCANQKTQNSRKFKSSRSSSSVASDGSSVGSDSSIGSTYLQEVRVSDSLESLIGDQQTVLSLFQGTLRSSPDLPAANSLMNVFDNDIPIGGTSTPVPTVARRVEYHDSLLPEGHHQAQAPFPALSSHQGGMGNDNLPVEPLARRRLSPSPEKDDDEREKRSSV</sequence>
<feature type="domain" description="DUF6824" evidence="2">
    <location>
        <begin position="31"/>
        <end position="114"/>
    </location>
</feature>
<gene>
    <name evidence="3" type="ORF">SEMRO_21_G015030.1</name>
</gene>
<dbReference type="InterPro" id="IPR049227">
    <property type="entry name" value="DUF6824"/>
</dbReference>
<comment type="caution">
    <text evidence="3">The sequence shown here is derived from an EMBL/GenBank/DDBJ whole genome shotgun (WGS) entry which is preliminary data.</text>
</comment>
<keyword evidence="4" id="KW-1185">Reference proteome</keyword>
<name>A0A9N8D739_9STRA</name>
<feature type="region of interest" description="Disordered" evidence="1">
    <location>
        <begin position="230"/>
        <end position="276"/>
    </location>
</feature>
<dbReference type="OrthoDB" id="48671at2759"/>
<dbReference type="Pfam" id="PF20710">
    <property type="entry name" value="DUF6824"/>
    <property type="match status" value="1"/>
</dbReference>
<reference evidence="3" key="1">
    <citation type="submission" date="2020-06" db="EMBL/GenBank/DDBJ databases">
        <authorList>
            <consortium name="Plant Systems Biology data submission"/>
        </authorList>
    </citation>
    <scope>NUCLEOTIDE SEQUENCE</scope>
    <source>
        <strain evidence="3">D6</strain>
    </source>
</reference>
<protein>
    <recommendedName>
        <fullName evidence="2">DUF6824 domain-containing protein</fullName>
    </recommendedName>
</protein>
<organism evidence="3 4">
    <name type="scientific">Seminavis robusta</name>
    <dbReference type="NCBI Taxonomy" id="568900"/>
    <lineage>
        <taxon>Eukaryota</taxon>
        <taxon>Sar</taxon>
        <taxon>Stramenopiles</taxon>
        <taxon>Ochrophyta</taxon>
        <taxon>Bacillariophyta</taxon>
        <taxon>Bacillariophyceae</taxon>
        <taxon>Bacillariophycidae</taxon>
        <taxon>Naviculales</taxon>
        <taxon>Naviculaceae</taxon>
        <taxon>Seminavis</taxon>
    </lineage>
</organism>
<proteinExistence type="predicted"/>
<dbReference type="EMBL" id="CAICTM010000021">
    <property type="protein sequence ID" value="CAB9497557.1"/>
    <property type="molecule type" value="Genomic_DNA"/>
</dbReference>
<evidence type="ECO:0000313" key="4">
    <source>
        <dbReference type="Proteomes" id="UP001153069"/>
    </source>
</evidence>
<evidence type="ECO:0000259" key="2">
    <source>
        <dbReference type="Pfam" id="PF20710"/>
    </source>
</evidence>
<feature type="region of interest" description="Disordered" evidence="1">
    <location>
        <begin position="120"/>
        <end position="147"/>
    </location>
</feature>
<evidence type="ECO:0000256" key="1">
    <source>
        <dbReference type="SAM" id="MobiDB-lite"/>
    </source>
</evidence>
<feature type="compositionally biased region" description="Low complexity" evidence="1">
    <location>
        <begin position="129"/>
        <end position="147"/>
    </location>
</feature>
<dbReference type="Proteomes" id="UP001153069">
    <property type="component" value="Unassembled WGS sequence"/>
</dbReference>
<evidence type="ECO:0000313" key="3">
    <source>
        <dbReference type="EMBL" id="CAB9497557.1"/>
    </source>
</evidence>